<keyword evidence="1" id="KW-0175">Coiled coil</keyword>
<sequence>MNTPESSKRVRFTYEDDLCLLKEVAGHNPLAYPDNWNLVQENLQNITGKYFIIRTLKDHVFLMLNLWKKKNAVDQKRSGVEEVYSEKDKLLQEVADMCAELNVQPSPKRRKVSKEKQIIELGRKMREDHTTQWVHKENTEENGSINLVQDQDLTYDVEPMIELMVGDAVTKEVPRQILAEVPSCSNKVPATKKIVIVTKEKVPRQLIAEVVPPSSHTVQAAKRIMPVNKEEVPRQIIAEVPSGSKTIEATNKITTPARSRQNRSVLIRKNGMDYLKNKHDKQYNLRERELALEEKKVELEDKRLQLEQRKIQLQENKWENEFNERKLKMELELQHIRTQVSQSNNSIALIESQAMVIETLLKRLERYEN</sequence>
<evidence type="ECO:0000313" key="2">
    <source>
        <dbReference type="RefSeq" id="XP_028147932.1"/>
    </source>
</evidence>
<evidence type="ECO:0000256" key="1">
    <source>
        <dbReference type="SAM" id="Coils"/>
    </source>
</evidence>
<dbReference type="PANTHER" id="PTHR37558">
    <property type="entry name" value="HTH CENPB-TYPE DOMAIN-CONTAINING PROTEIN"/>
    <property type="match status" value="1"/>
</dbReference>
<accession>A0A6P7GPG4</accession>
<dbReference type="InParanoid" id="A0A6P7GPG4"/>
<organism evidence="2">
    <name type="scientific">Diabrotica virgifera virgifera</name>
    <name type="common">western corn rootworm</name>
    <dbReference type="NCBI Taxonomy" id="50390"/>
    <lineage>
        <taxon>Eukaryota</taxon>
        <taxon>Metazoa</taxon>
        <taxon>Ecdysozoa</taxon>
        <taxon>Arthropoda</taxon>
        <taxon>Hexapoda</taxon>
        <taxon>Insecta</taxon>
        <taxon>Pterygota</taxon>
        <taxon>Neoptera</taxon>
        <taxon>Endopterygota</taxon>
        <taxon>Coleoptera</taxon>
        <taxon>Polyphaga</taxon>
        <taxon>Cucujiformia</taxon>
        <taxon>Chrysomeloidea</taxon>
        <taxon>Chrysomelidae</taxon>
        <taxon>Galerucinae</taxon>
        <taxon>Diabroticina</taxon>
        <taxon>Diabroticites</taxon>
        <taxon>Diabrotica</taxon>
    </lineage>
</organism>
<proteinExistence type="predicted"/>
<feature type="coiled-coil region" evidence="1">
    <location>
        <begin position="285"/>
        <end position="316"/>
    </location>
</feature>
<dbReference type="RefSeq" id="XP_028147932.1">
    <property type="nucleotide sequence ID" value="XM_028292131.1"/>
</dbReference>
<reference evidence="2" key="1">
    <citation type="submission" date="2025-08" db="UniProtKB">
        <authorList>
            <consortium name="RefSeq"/>
        </authorList>
    </citation>
    <scope>IDENTIFICATION</scope>
    <source>
        <tissue evidence="2">Whole insect</tissue>
    </source>
</reference>
<dbReference type="PANTHER" id="PTHR37558:SF1">
    <property type="entry name" value="HTH CENPB-TYPE DOMAIN-CONTAINING PROTEIN"/>
    <property type="match status" value="1"/>
</dbReference>
<gene>
    <name evidence="2" type="primary">LOC114341345</name>
</gene>
<dbReference type="AlphaFoldDB" id="A0A6P7GPG4"/>
<name>A0A6P7GPG4_DIAVI</name>
<protein>
    <submittedName>
        <fullName evidence="2">Uncharacterized protein LOC114341345</fullName>
    </submittedName>
</protein>